<dbReference type="OrthoDB" id="9797436at2"/>
<dbReference type="Proteomes" id="UP000248168">
    <property type="component" value="Unassembled WGS sequence"/>
</dbReference>
<dbReference type="EMBL" id="OUNR01000001">
    <property type="protein sequence ID" value="SPP63839.1"/>
    <property type="molecule type" value="Genomic_DNA"/>
</dbReference>
<dbReference type="AlphaFoldDB" id="A0A330L3R1"/>
<keyword evidence="2" id="KW-1185">Reference proteome</keyword>
<protein>
    <submittedName>
        <fullName evidence="1">Uncharacterized protein</fullName>
    </submittedName>
</protein>
<dbReference type="RefSeq" id="WP_121988310.1">
    <property type="nucleotide sequence ID" value="NZ_OUNR01000001.1"/>
</dbReference>
<reference evidence="2" key="1">
    <citation type="submission" date="2018-04" db="EMBL/GenBank/DDBJ databases">
        <authorList>
            <person name="Lucker S."/>
            <person name="Sakoula D."/>
        </authorList>
    </citation>
    <scope>NUCLEOTIDE SEQUENCE [LARGE SCALE GENOMIC DNA]</scope>
</reference>
<evidence type="ECO:0000313" key="2">
    <source>
        <dbReference type="Proteomes" id="UP000248168"/>
    </source>
</evidence>
<organism evidence="1 2">
    <name type="scientific">Nitrospira lenta</name>
    <dbReference type="NCBI Taxonomy" id="1436998"/>
    <lineage>
        <taxon>Bacteria</taxon>
        <taxon>Pseudomonadati</taxon>
        <taxon>Nitrospirota</taxon>
        <taxon>Nitrospiria</taxon>
        <taxon>Nitrospirales</taxon>
        <taxon>Nitrospiraceae</taxon>
        <taxon>Nitrospira</taxon>
    </lineage>
</organism>
<dbReference type="InParanoid" id="A0A330L3R1"/>
<proteinExistence type="predicted"/>
<name>A0A330L3R1_9BACT</name>
<gene>
    <name evidence="1" type="ORF">NITLEN_10925</name>
</gene>
<evidence type="ECO:0000313" key="1">
    <source>
        <dbReference type="EMBL" id="SPP63839.1"/>
    </source>
</evidence>
<sequence length="114" mass="12876">MPEPVVPSLDPLQSLREEFRSHLETFYAQLKLAPPYESVEKAIRTLTTAVHALPKPDQARLSADPVQRWAQFRQAFDQSGLSKKHRGIIAGLARNRSALNLPPEYDHFLGLFNA</sequence>
<accession>A0A330L3R1</accession>